<dbReference type="RefSeq" id="WP_380128840.1">
    <property type="nucleotide sequence ID" value="NZ_JBHSIU010000130.1"/>
</dbReference>
<accession>A0ABV9WHJ2</accession>
<evidence type="ECO:0000313" key="2">
    <source>
        <dbReference type="Proteomes" id="UP001595912"/>
    </source>
</evidence>
<comment type="caution">
    <text evidence="1">The sequence shown here is derived from an EMBL/GenBank/DDBJ whole genome shotgun (WGS) entry which is preliminary data.</text>
</comment>
<dbReference type="EMBL" id="JBHSIU010000130">
    <property type="protein sequence ID" value="MFC5008190.1"/>
    <property type="molecule type" value="Genomic_DNA"/>
</dbReference>
<evidence type="ECO:0000313" key="1">
    <source>
        <dbReference type="EMBL" id="MFC5008190.1"/>
    </source>
</evidence>
<gene>
    <name evidence="1" type="ORF">ACFPIJ_61555</name>
</gene>
<sequence length="132" mass="14929">MFGRRLVKRTYEEKGLLLAELARQNKQYQSLHGNPVEVLETLRSPEPPADLIIWSGPTLLTATEDERLDILDLCRDLLRPGGALLIGVPATGPAALDRLEWIRRAAVEVLREEELAADQDGAPYRYLWLVRD</sequence>
<keyword evidence="2" id="KW-1185">Reference proteome</keyword>
<name>A0ABV9WHJ2_9ACTN</name>
<organism evidence="1 2">
    <name type="scientific">Dactylosporangium cerinum</name>
    <dbReference type="NCBI Taxonomy" id="1434730"/>
    <lineage>
        <taxon>Bacteria</taxon>
        <taxon>Bacillati</taxon>
        <taxon>Actinomycetota</taxon>
        <taxon>Actinomycetes</taxon>
        <taxon>Micromonosporales</taxon>
        <taxon>Micromonosporaceae</taxon>
        <taxon>Dactylosporangium</taxon>
    </lineage>
</organism>
<protein>
    <submittedName>
        <fullName evidence="1">Uncharacterized protein</fullName>
    </submittedName>
</protein>
<dbReference type="InterPro" id="IPR029063">
    <property type="entry name" value="SAM-dependent_MTases_sf"/>
</dbReference>
<dbReference type="Proteomes" id="UP001595912">
    <property type="component" value="Unassembled WGS sequence"/>
</dbReference>
<reference evidence="2" key="1">
    <citation type="journal article" date="2019" name="Int. J. Syst. Evol. Microbiol.">
        <title>The Global Catalogue of Microorganisms (GCM) 10K type strain sequencing project: providing services to taxonomists for standard genome sequencing and annotation.</title>
        <authorList>
            <consortium name="The Broad Institute Genomics Platform"/>
            <consortium name="The Broad Institute Genome Sequencing Center for Infectious Disease"/>
            <person name="Wu L."/>
            <person name="Ma J."/>
        </authorList>
    </citation>
    <scope>NUCLEOTIDE SEQUENCE [LARGE SCALE GENOMIC DNA]</scope>
    <source>
        <strain evidence="2">CGMCC 4.7152</strain>
    </source>
</reference>
<dbReference type="Gene3D" id="3.40.50.150">
    <property type="entry name" value="Vaccinia Virus protein VP39"/>
    <property type="match status" value="1"/>
</dbReference>
<dbReference type="SUPFAM" id="SSF53335">
    <property type="entry name" value="S-adenosyl-L-methionine-dependent methyltransferases"/>
    <property type="match status" value="1"/>
</dbReference>
<proteinExistence type="predicted"/>